<name>A0AAV9GS66_9PEZI</name>
<proteinExistence type="predicted"/>
<reference evidence="1" key="2">
    <citation type="submission" date="2023-05" db="EMBL/GenBank/DDBJ databases">
        <authorList>
            <consortium name="Lawrence Berkeley National Laboratory"/>
            <person name="Steindorff A."/>
            <person name="Hensen N."/>
            <person name="Bonometti L."/>
            <person name="Westerberg I."/>
            <person name="Brannstrom I.O."/>
            <person name="Guillou S."/>
            <person name="Cros-Aarteil S."/>
            <person name="Calhoun S."/>
            <person name="Haridas S."/>
            <person name="Kuo A."/>
            <person name="Mondo S."/>
            <person name="Pangilinan J."/>
            <person name="Riley R."/>
            <person name="Labutti K."/>
            <person name="Andreopoulos B."/>
            <person name="Lipzen A."/>
            <person name="Chen C."/>
            <person name="Yanf M."/>
            <person name="Daum C."/>
            <person name="Ng V."/>
            <person name="Clum A."/>
            <person name="Ohm R."/>
            <person name="Martin F."/>
            <person name="Silar P."/>
            <person name="Natvig D."/>
            <person name="Lalanne C."/>
            <person name="Gautier V."/>
            <person name="Ament-Velasquez S.L."/>
            <person name="Kruys A."/>
            <person name="Hutchinson M.I."/>
            <person name="Powell A.J."/>
            <person name="Barry K."/>
            <person name="Miller A.N."/>
            <person name="Grigoriev I.V."/>
            <person name="Debuchy R."/>
            <person name="Gladieux P."/>
            <person name="Thoren M.H."/>
            <person name="Johannesson H."/>
        </authorList>
    </citation>
    <scope>NUCLEOTIDE SEQUENCE</scope>
    <source>
        <strain evidence="1">PSN243</strain>
    </source>
</reference>
<reference evidence="1" key="1">
    <citation type="journal article" date="2023" name="Mol. Phylogenet. Evol.">
        <title>Genome-scale phylogeny and comparative genomics of the fungal order Sordariales.</title>
        <authorList>
            <person name="Hensen N."/>
            <person name="Bonometti L."/>
            <person name="Westerberg I."/>
            <person name="Brannstrom I.O."/>
            <person name="Guillou S."/>
            <person name="Cros-Aarteil S."/>
            <person name="Calhoun S."/>
            <person name="Haridas S."/>
            <person name="Kuo A."/>
            <person name="Mondo S."/>
            <person name="Pangilinan J."/>
            <person name="Riley R."/>
            <person name="LaButti K."/>
            <person name="Andreopoulos B."/>
            <person name="Lipzen A."/>
            <person name="Chen C."/>
            <person name="Yan M."/>
            <person name="Daum C."/>
            <person name="Ng V."/>
            <person name="Clum A."/>
            <person name="Steindorff A."/>
            <person name="Ohm R.A."/>
            <person name="Martin F."/>
            <person name="Silar P."/>
            <person name="Natvig D.O."/>
            <person name="Lalanne C."/>
            <person name="Gautier V."/>
            <person name="Ament-Velasquez S.L."/>
            <person name="Kruys A."/>
            <person name="Hutchinson M.I."/>
            <person name="Powell A.J."/>
            <person name="Barry K."/>
            <person name="Miller A.N."/>
            <person name="Grigoriev I.V."/>
            <person name="Debuchy R."/>
            <person name="Gladieux P."/>
            <person name="Hiltunen Thoren M."/>
            <person name="Johannesson H."/>
        </authorList>
    </citation>
    <scope>NUCLEOTIDE SEQUENCE</scope>
    <source>
        <strain evidence="1">PSN243</strain>
    </source>
</reference>
<protein>
    <recommendedName>
        <fullName evidence="3">Secreted protein</fullName>
    </recommendedName>
</protein>
<dbReference type="Proteomes" id="UP001321760">
    <property type="component" value="Unassembled WGS sequence"/>
</dbReference>
<comment type="caution">
    <text evidence="1">The sequence shown here is derived from an EMBL/GenBank/DDBJ whole genome shotgun (WGS) entry which is preliminary data.</text>
</comment>
<gene>
    <name evidence="1" type="ORF">QBC34DRAFT_57259</name>
</gene>
<keyword evidence="2" id="KW-1185">Reference proteome</keyword>
<evidence type="ECO:0000313" key="1">
    <source>
        <dbReference type="EMBL" id="KAK4451523.1"/>
    </source>
</evidence>
<organism evidence="1 2">
    <name type="scientific">Podospora aff. communis PSN243</name>
    <dbReference type="NCBI Taxonomy" id="3040156"/>
    <lineage>
        <taxon>Eukaryota</taxon>
        <taxon>Fungi</taxon>
        <taxon>Dikarya</taxon>
        <taxon>Ascomycota</taxon>
        <taxon>Pezizomycotina</taxon>
        <taxon>Sordariomycetes</taxon>
        <taxon>Sordariomycetidae</taxon>
        <taxon>Sordariales</taxon>
        <taxon>Podosporaceae</taxon>
        <taxon>Podospora</taxon>
    </lineage>
</organism>
<evidence type="ECO:0008006" key="3">
    <source>
        <dbReference type="Google" id="ProtNLM"/>
    </source>
</evidence>
<dbReference type="EMBL" id="MU865928">
    <property type="protein sequence ID" value="KAK4451523.1"/>
    <property type="molecule type" value="Genomic_DNA"/>
</dbReference>
<accession>A0AAV9GS66</accession>
<dbReference type="PROSITE" id="PS51257">
    <property type="entry name" value="PROKAR_LIPOPROTEIN"/>
    <property type="match status" value="1"/>
</dbReference>
<evidence type="ECO:0000313" key="2">
    <source>
        <dbReference type="Proteomes" id="UP001321760"/>
    </source>
</evidence>
<dbReference type="AlphaFoldDB" id="A0AAV9GS66"/>
<sequence>MRDPVSGLSISFITLGGASCQTTPVLILGERRTHSPPRATPVCLVSDGDSPCWKPAISRGTARETCHGTGTHTVRKTE</sequence>